<keyword evidence="3" id="KW-0378">Hydrolase</keyword>
<dbReference type="EMBL" id="JBHTAX010000001">
    <property type="protein sequence ID" value="MFC7189868.1"/>
    <property type="molecule type" value="Genomic_DNA"/>
</dbReference>
<dbReference type="PANTHER" id="PTHR43143:SF1">
    <property type="entry name" value="SERINE_THREONINE-PROTEIN PHOSPHATASE CPPED1"/>
    <property type="match status" value="1"/>
</dbReference>
<accession>A0ABD5YKV1</accession>
<dbReference type="Gene3D" id="3.60.21.10">
    <property type="match status" value="1"/>
</dbReference>
<dbReference type="InterPro" id="IPR051918">
    <property type="entry name" value="STPP_CPPED1"/>
</dbReference>
<dbReference type="Pfam" id="PF00149">
    <property type="entry name" value="Metallophos"/>
    <property type="match status" value="1"/>
</dbReference>
<dbReference type="SUPFAM" id="SSF56300">
    <property type="entry name" value="Metallo-dependent phosphatases"/>
    <property type="match status" value="1"/>
</dbReference>
<feature type="region of interest" description="Disordered" evidence="1">
    <location>
        <begin position="1"/>
        <end position="25"/>
    </location>
</feature>
<dbReference type="InterPro" id="IPR029052">
    <property type="entry name" value="Metallo-depent_PP-like"/>
</dbReference>
<name>A0ABD5YKV1_9EURY</name>
<evidence type="ECO:0000313" key="3">
    <source>
        <dbReference type="EMBL" id="MFC7189868.1"/>
    </source>
</evidence>
<proteinExistence type="predicted"/>
<evidence type="ECO:0000256" key="1">
    <source>
        <dbReference type="SAM" id="MobiDB-lite"/>
    </source>
</evidence>
<organism evidence="3 4">
    <name type="scientific">Halocatena marina</name>
    <dbReference type="NCBI Taxonomy" id="2934937"/>
    <lineage>
        <taxon>Archaea</taxon>
        <taxon>Methanobacteriati</taxon>
        <taxon>Methanobacteriota</taxon>
        <taxon>Stenosarchaea group</taxon>
        <taxon>Halobacteria</taxon>
        <taxon>Halobacteriales</taxon>
        <taxon>Natronomonadaceae</taxon>
        <taxon>Halocatena</taxon>
    </lineage>
</organism>
<dbReference type="InterPro" id="IPR004843">
    <property type="entry name" value="Calcineurin-like_PHP"/>
</dbReference>
<protein>
    <submittedName>
        <fullName evidence="3">Metallophosphoesterase family protein</fullName>
        <ecNumber evidence="3">3.1.-.-</ecNumber>
    </submittedName>
</protein>
<dbReference type="GO" id="GO:0016787">
    <property type="term" value="F:hydrolase activity"/>
    <property type="evidence" value="ECO:0007669"/>
    <property type="project" value="UniProtKB-KW"/>
</dbReference>
<dbReference type="AlphaFoldDB" id="A0ABD5YKV1"/>
<reference evidence="3 4" key="1">
    <citation type="journal article" date="2019" name="Int. J. Syst. Evol. Microbiol.">
        <title>The Global Catalogue of Microorganisms (GCM) 10K type strain sequencing project: providing services to taxonomists for standard genome sequencing and annotation.</title>
        <authorList>
            <consortium name="The Broad Institute Genomics Platform"/>
            <consortium name="The Broad Institute Genome Sequencing Center for Infectious Disease"/>
            <person name="Wu L."/>
            <person name="Ma J."/>
        </authorList>
    </citation>
    <scope>NUCLEOTIDE SEQUENCE [LARGE SCALE GENOMIC DNA]</scope>
    <source>
        <strain evidence="3 4">RDMS1</strain>
    </source>
</reference>
<feature type="domain" description="Calcineurin-like phosphoesterase" evidence="2">
    <location>
        <begin position="353"/>
        <end position="498"/>
    </location>
</feature>
<comment type="caution">
    <text evidence="3">The sequence shown here is derived from an EMBL/GenBank/DDBJ whole genome shotgun (WGS) entry which is preliminary data.</text>
</comment>
<dbReference type="EC" id="3.1.-.-" evidence="3"/>
<sequence length="539" mass="59780">MDASRIRWRTRPRSRGRVTETEEKDDLDADSVCVFTARRPGQGRLTARQRRERGSTELTILGALDRIEASVDSVGLAGVDDSETFSVVGYDEEGYRAPIEPRDITVSVDGSDVELTSSDQGAFTVTATTDSGSALIEIEVQGETAFLPVTIGLATKSASEFEDPSAWSFSKYPSAVEGAMQFVSGRTGQGLKLSYDFATTTATRAAYARADPLLELPGEPRRLGLWVDGDGNGAWLRATVRDATDVDYNLNLARHIDWTGWRYVEATVPNGVHYPLKLRHIYPVEIDSSTQYTGSLVYDDLQVKVSPAVETPEQTPVRDPTIVTNGKTEDGWRFAMMADSQFTADNPTSEIVKRTRRTLREIVAADPEFLLIGGDFVDRGYEEDFQLARRILDEEVGEQLPVYYVPGNHERTGTDSLENFRSTFGETHQTFDHNGTRFILLNSSTGSFRTAEFDQLFDLQDELETVRTDSDIDGCVVVAHHPPHDPLPANNSQLGDRQEAELIEEWQLSSRSSLMERAPRTSLATLALPTRDTSMASRT</sequence>
<evidence type="ECO:0000313" key="4">
    <source>
        <dbReference type="Proteomes" id="UP001596417"/>
    </source>
</evidence>
<dbReference type="RefSeq" id="WP_390205283.1">
    <property type="nucleotide sequence ID" value="NZ_JBHTAX010000001.1"/>
</dbReference>
<feature type="compositionally biased region" description="Basic residues" evidence="1">
    <location>
        <begin position="1"/>
        <end position="16"/>
    </location>
</feature>
<gene>
    <name evidence="3" type="ORF">ACFQL7_08365</name>
</gene>
<keyword evidence="4" id="KW-1185">Reference proteome</keyword>
<evidence type="ECO:0000259" key="2">
    <source>
        <dbReference type="Pfam" id="PF00149"/>
    </source>
</evidence>
<dbReference type="PANTHER" id="PTHR43143">
    <property type="entry name" value="METALLOPHOSPHOESTERASE, CALCINEURIN SUPERFAMILY"/>
    <property type="match status" value="1"/>
</dbReference>
<dbReference type="Proteomes" id="UP001596417">
    <property type="component" value="Unassembled WGS sequence"/>
</dbReference>